<feature type="transmembrane region" description="Helical" evidence="1">
    <location>
        <begin position="110"/>
        <end position="132"/>
    </location>
</feature>
<keyword evidence="1" id="KW-1133">Transmembrane helix</keyword>
<dbReference type="Proteomes" id="UP001597469">
    <property type="component" value="Unassembled WGS sequence"/>
</dbReference>
<evidence type="ECO:0000256" key="1">
    <source>
        <dbReference type="SAM" id="Phobius"/>
    </source>
</evidence>
<dbReference type="EMBL" id="JBHULN010000016">
    <property type="protein sequence ID" value="MFD2573286.1"/>
    <property type="molecule type" value="Genomic_DNA"/>
</dbReference>
<organism evidence="2 3">
    <name type="scientific">Spirosoma soli</name>
    <dbReference type="NCBI Taxonomy" id="1770529"/>
    <lineage>
        <taxon>Bacteria</taxon>
        <taxon>Pseudomonadati</taxon>
        <taxon>Bacteroidota</taxon>
        <taxon>Cytophagia</taxon>
        <taxon>Cytophagales</taxon>
        <taxon>Cytophagaceae</taxon>
        <taxon>Spirosoma</taxon>
    </lineage>
</organism>
<feature type="transmembrane region" description="Helical" evidence="1">
    <location>
        <begin position="74"/>
        <end position="98"/>
    </location>
</feature>
<gene>
    <name evidence="2" type="ORF">ACFSUS_21775</name>
</gene>
<keyword evidence="1" id="KW-0812">Transmembrane</keyword>
<reference evidence="3" key="1">
    <citation type="journal article" date="2019" name="Int. J. Syst. Evol. Microbiol.">
        <title>The Global Catalogue of Microorganisms (GCM) 10K type strain sequencing project: providing services to taxonomists for standard genome sequencing and annotation.</title>
        <authorList>
            <consortium name="The Broad Institute Genomics Platform"/>
            <consortium name="The Broad Institute Genome Sequencing Center for Infectious Disease"/>
            <person name="Wu L."/>
            <person name="Ma J."/>
        </authorList>
    </citation>
    <scope>NUCLEOTIDE SEQUENCE [LARGE SCALE GENOMIC DNA]</scope>
    <source>
        <strain evidence="3">KCTC 42805</strain>
    </source>
</reference>
<keyword evidence="1" id="KW-0472">Membrane</keyword>
<keyword evidence="3" id="KW-1185">Reference proteome</keyword>
<comment type="caution">
    <text evidence="2">The sequence shown here is derived from an EMBL/GenBank/DDBJ whole genome shotgun (WGS) entry which is preliminary data.</text>
</comment>
<dbReference type="RefSeq" id="WP_381525882.1">
    <property type="nucleotide sequence ID" value="NZ_JBHULN010000016.1"/>
</dbReference>
<evidence type="ECO:0000313" key="3">
    <source>
        <dbReference type="Proteomes" id="UP001597469"/>
    </source>
</evidence>
<evidence type="ECO:0008006" key="4">
    <source>
        <dbReference type="Google" id="ProtNLM"/>
    </source>
</evidence>
<feature type="transmembrane region" description="Helical" evidence="1">
    <location>
        <begin position="50"/>
        <end position="68"/>
    </location>
</feature>
<protein>
    <recommendedName>
        <fullName evidence="4">VanZ family protein</fullName>
    </recommendedName>
</protein>
<evidence type="ECO:0000313" key="2">
    <source>
        <dbReference type="EMBL" id="MFD2573286.1"/>
    </source>
</evidence>
<accession>A0ABW5M9S8</accession>
<sequence length="136" mass="15376">MRLSVFYSFLLLGVIIVFYFSWIPEPRLGLSKSLPGWISRWTDNDANMNLRTAIPFVFLGLVAASWLLKAKRLWYWWVSAWLGLVTIVVIAEAGQLLLPRRHFDWGDIAWGAAGSAAGMLLLAIPILFIRLIKTAS</sequence>
<proteinExistence type="predicted"/>
<feature type="transmembrane region" description="Helical" evidence="1">
    <location>
        <begin position="6"/>
        <end position="23"/>
    </location>
</feature>
<name>A0ABW5M9S8_9BACT</name>